<dbReference type="PANTHER" id="PTHR24287:SF1">
    <property type="entry name" value="P450, PUTATIVE (EUROFUNG)-RELATED"/>
    <property type="match status" value="1"/>
</dbReference>
<keyword evidence="10" id="KW-0472">Membrane</keyword>
<keyword evidence="12" id="KW-1185">Reference proteome</keyword>
<dbReference type="OMA" id="FWLITQH"/>
<evidence type="ECO:0000256" key="5">
    <source>
        <dbReference type="ARBA" id="ARBA00023002"/>
    </source>
</evidence>
<protein>
    <submittedName>
        <fullName evidence="11">Cytochrome P450 monooxygenase pc-3</fullName>
    </submittedName>
</protein>
<sequence length="612" mass="69486">MTVLLRFSPGIPFLARALLYVSIYPAISFSLVHIVARCTRLAVPTWLVCLISAVSIPLGAVARVYIRYWQWNRAAASMGAALPPTWKGKRFANIDTLTEVLHSYNHGYIADFAIDLFDRMGPTVRLSILGDNDILSCDPAVIKTVLATEFQNYEKGEQFQGEMHSVLGTGVFNSDGELWKWHRSMTRPFFSRDRISHFELFDRHAVAAMEKMSDRFRAGYAIDFQDLISRFTLDSATEFLFGSCVHSLSSTLPLPYNHPSTPLAGPNDPPRARDPAEAFPYALQQAQHIIANRDVIGETWPLFEIFKNKTDPHMKVVNAYVDPILKEAVAKKEERIRQGKVVDEKESETLEDDETLLDHLVKYTSDPTVLHDEVLNILIAGRDTTAASLTFAVYFLCVYPDVLKRLRAEVLQKVGPHGRPTYADIKEMKYLRAVINETLRLYPPVPFNIRFCVNDGLLPNSDPNGKPFFVPAKTSVSYCVLAMHRRKEYWGPDAEEFDPDRFLDERVNKYLAPNPFIFLPFNAGPRICLGQQFAYNEMSFFLIKLLQHFSAMELVPEGLPPAARPPAEWAKEPGRKGIERFWPKAHLTLYAKGGLWVKMTEAEELDHLETTL</sequence>
<evidence type="ECO:0000313" key="12">
    <source>
        <dbReference type="Proteomes" id="UP000218811"/>
    </source>
</evidence>
<keyword evidence="3 8" id="KW-0349">Heme</keyword>
<reference evidence="11 12" key="1">
    <citation type="journal article" date="2012" name="Science">
        <title>The Paleozoic origin of enzymatic lignin decomposition reconstructed from 31 fungal genomes.</title>
        <authorList>
            <person name="Floudas D."/>
            <person name="Binder M."/>
            <person name="Riley R."/>
            <person name="Barry K."/>
            <person name="Blanchette R.A."/>
            <person name="Henrissat B."/>
            <person name="Martinez A.T."/>
            <person name="Otillar R."/>
            <person name="Spatafora J.W."/>
            <person name="Yadav J.S."/>
            <person name="Aerts A."/>
            <person name="Benoit I."/>
            <person name="Boyd A."/>
            <person name="Carlson A."/>
            <person name="Copeland A."/>
            <person name="Coutinho P.M."/>
            <person name="de Vries R.P."/>
            <person name="Ferreira P."/>
            <person name="Findley K."/>
            <person name="Foster B."/>
            <person name="Gaskell J."/>
            <person name="Glotzer D."/>
            <person name="Gorecki P."/>
            <person name="Heitman J."/>
            <person name="Hesse C."/>
            <person name="Hori C."/>
            <person name="Igarashi K."/>
            <person name="Jurgens J.A."/>
            <person name="Kallen N."/>
            <person name="Kersten P."/>
            <person name="Kohler A."/>
            <person name="Kuees U."/>
            <person name="Kumar T.K.A."/>
            <person name="Kuo A."/>
            <person name="LaButti K."/>
            <person name="Larrondo L.F."/>
            <person name="Lindquist E."/>
            <person name="Ling A."/>
            <person name="Lombard V."/>
            <person name="Lucas S."/>
            <person name="Lundell T."/>
            <person name="Martin R."/>
            <person name="McLaughlin D.J."/>
            <person name="Morgenstern I."/>
            <person name="Morin E."/>
            <person name="Murat C."/>
            <person name="Nagy L.G."/>
            <person name="Nolan M."/>
            <person name="Ohm R.A."/>
            <person name="Patyshakuliyeva A."/>
            <person name="Rokas A."/>
            <person name="Ruiz-Duenas F.J."/>
            <person name="Sabat G."/>
            <person name="Salamov A."/>
            <person name="Samejima M."/>
            <person name="Schmutz J."/>
            <person name="Slot J.C."/>
            <person name="St John F."/>
            <person name="Stenlid J."/>
            <person name="Sun H."/>
            <person name="Sun S."/>
            <person name="Syed K."/>
            <person name="Tsang A."/>
            <person name="Wiebenga A."/>
            <person name="Young D."/>
            <person name="Pisabarro A."/>
            <person name="Eastwood D.C."/>
            <person name="Martin F."/>
            <person name="Cullen D."/>
            <person name="Grigoriev I.V."/>
            <person name="Hibbett D.S."/>
        </authorList>
    </citation>
    <scope>NUCLEOTIDE SEQUENCE [LARGE SCALE GENOMIC DNA]</scope>
    <source>
        <strain evidence="11 12">MD-104</strain>
    </source>
</reference>
<dbReference type="PROSITE" id="PS00086">
    <property type="entry name" value="CYTOCHROME_P450"/>
    <property type="match status" value="1"/>
</dbReference>
<dbReference type="InterPro" id="IPR001128">
    <property type="entry name" value="Cyt_P450"/>
</dbReference>
<evidence type="ECO:0000256" key="10">
    <source>
        <dbReference type="SAM" id="Phobius"/>
    </source>
</evidence>
<dbReference type="Pfam" id="PF00067">
    <property type="entry name" value="p450"/>
    <property type="match status" value="1"/>
</dbReference>
<evidence type="ECO:0000256" key="4">
    <source>
        <dbReference type="ARBA" id="ARBA00022723"/>
    </source>
</evidence>
<dbReference type="PRINTS" id="PR00463">
    <property type="entry name" value="EP450I"/>
</dbReference>
<dbReference type="SUPFAM" id="SSF48264">
    <property type="entry name" value="Cytochrome P450"/>
    <property type="match status" value="1"/>
</dbReference>
<feature type="transmembrane region" description="Helical" evidence="10">
    <location>
        <begin position="43"/>
        <end position="66"/>
    </location>
</feature>
<evidence type="ECO:0000256" key="2">
    <source>
        <dbReference type="ARBA" id="ARBA00010617"/>
    </source>
</evidence>
<evidence type="ECO:0000313" key="11">
    <source>
        <dbReference type="EMBL" id="PCH42809.1"/>
    </source>
</evidence>
<dbReference type="GO" id="GO:0020037">
    <property type="term" value="F:heme binding"/>
    <property type="evidence" value="ECO:0007669"/>
    <property type="project" value="InterPro"/>
</dbReference>
<dbReference type="Gene3D" id="1.10.630.10">
    <property type="entry name" value="Cytochrome P450"/>
    <property type="match status" value="1"/>
</dbReference>
<keyword evidence="10" id="KW-1133">Transmembrane helix</keyword>
<dbReference type="InterPro" id="IPR047146">
    <property type="entry name" value="Cyt_P450_E_CYP52_fungi"/>
</dbReference>
<evidence type="ECO:0000256" key="1">
    <source>
        <dbReference type="ARBA" id="ARBA00001971"/>
    </source>
</evidence>
<name>A0A2H3JV77_WOLCO</name>
<keyword evidence="4 8" id="KW-0479">Metal-binding</keyword>
<organism evidence="11 12">
    <name type="scientific">Wolfiporia cocos (strain MD-104)</name>
    <name type="common">Brown rot fungus</name>
    <dbReference type="NCBI Taxonomy" id="742152"/>
    <lineage>
        <taxon>Eukaryota</taxon>
        <taxon>Fungi</taxon>
        <taxon>Dikarya</taxon>
        <taxon>Basidiomycota</taxon>
        <taxon>Agaricomycotina</taxon>
        <taxon>Agaricomycetes</taxon>
        <taxon>Polyporales</taxon>
        <taxon>Phaeolaceae</taxon>
        <taxon>Wolfiporia</taxon>
    </lineage>
</organism>
<evidence type="ECO:0000256" key="7">
    <source>
        <dbReference type="ARBA" id="ARBA00023033"/>
    </source>
</evidence>
<feature type="binding site" description="axial binding residue" evidence="8">
    <location>
        <position position="528"/>
    </location>
    <ligand>
        <name>heme</name>
        <dbReference type="ChEBI" id="CHEBI:30413"/>
    </ligand>
    <ligandPart>
        <name>Fe</name>
        <dbReference type="ChEBI" id="CHEBI:18248"/>
    </ligandPart>
</feature>
<evidence type="ECO:0000256" key="8">
    <source>
        <dbReference type="PIRSR" id="PIRSR602401-1"/>
    </source>
</evidence>
<dbReference type="PRINTS" id="PR00385">
    <property type="entry name" value="P450"/>
</dbReference>
<dbReference type="PANTHER" id="PTHR24287">
    <property type="entry name" value="P450, PUTATIVE (EUROFUNG)-RELATED"/>
    <property type="match status" value="1"/>
</dbReference>
<dbReference type="InterPro" id="IPR017972">
    <property type="entry name" value="Cyt_P450_CS"/>
</dbReference>
<dbReference type="GO" id="GO:0016705">
    <property type="term" value="F:oxidoreductase activity, acting on paired donors, with incorporation or reduction of molecular oxygen"/>
    <property type="evidence" value="ECO:0007669"/>
    <property type="project" value="InterPro"/>
</dbReference>
<dbReference type="CDD" id="cd11063">
    <property type="entry name" value="CYP52"/>
    <property type="match status" value="1"/>
</dbReference>
<comment type="cofactor">
    <cofactor evidence="1 8">
        <name>heme</name>
        <dbReference type="ChEBI" id="CHEBI:30413"/>
    </cofactor>
</comment>
<dbReference type="GO" id="GO:0005506">
    <property type="term" value="F:iron ion binding"/>
    <property type="evidence" value="ECO:0007669"/>
    <property type="project" value="InterPro"/>
</dbReference>
<feature type="transmembrane region" description="Helical" evidence="10">
    <location>
        <begin position="13"/>
        <end position="36"/>
    </location>
</feature>
<keyword evidence="6 8" id="KW-0408">Iron</keyword>
<evidence type="ECO:0000256" key="6">
    <source>
        <dbReference type="ARBA" id="ARBA00023004"/>
    </source>
</evidence>
<dbReference type="OrthoDB" id="1470350at2759"/>
<keyword evidence="7 9" id="KW-0503">Monooxygenase</keyword>
<accession>A0A2H3JV77</accession>
<dbReference type="STRING" id="742152.A0A2H3JV77"/>
<dbReference type="AlphaFoldDB" id="A0A2H3JV77"/>
<comment type="similarity">
    <text evidence="2 9">Belongs to the cytochrome P450 family.</text>
</comment>
<dbReference type="InterPro" id="IPR036396">
    <property type="entry name" value="Cyt_P450_sf"/>
</dbReference>
<evidence type="ECO:0000256" key="9">
    <source>
        <dbReference type="RuleBase" id="RU000461"/>
    </source>
</evidence>
<keyword evidence="10" id="KW-0812">Transmembrane</keyword>
<dbReference type="InterPro" id="IPR002401">
    <property type="entry name" value="Cyt_P450_E_grp-I"/>
</dbReference>
<dbReference type="EMBL" id="KB468135">
    <property type="protein sequence ID" value="PCH42809.1"/>
    <property type="molecule type" value="Genomic_DNA"/>
</dbReference>
<gene>
    <name evidence="11" type="ORF">WOLCODRAFT_102645</name>
</gene>
<evidence type="ECO:0000256" key="3">
    <source>
        <dbReference type="ARBA" id="ARBA00022617"/>
    </source>
</evidence>
<keyword evidence="5 9" id="KW-0560">Oxidoreductase</keyword>
<dbReference type="GO" id="GO:0004497">
    <property type="term" value="F:monooxygenase activity"/>
    <property type="evidence" value="ECO:0007669"/>
    <property type="project" value="UniProtKB-KW"/>
</dbReference>
<proteinExistence type="inferred from homology"/>
<dbReference type="Proteomes" id="UP000218811">
    <property type="component" value="Unassembled WGS sequence"/>
</dbReference>